<organism evidence="2 3">
    <name type="scientific">Clostridium amylolyticum</name>
    <dbReference type="NCBI Taxonomy" id="1121298"/>
    <lineage>
        <taxon>Bacteria</taxon>
        <taxon>Bacillati</taxon>
        <taxon>Bacillota</taxon>
        <taxon>Clostridia</taxon>
        <taxon>Eubacteriales</taxon>
        <taxon>Clostridiaceae</taxon>
        <taxon>Clostridium</taxon>
    </lineage>
</organism>
<dbReference type="CDD" id="cd06588">
    <property type="entry name" value="PhnB_like"/>
    <property type="match status" value="1"/>
</dbReference>
<dbReference type="STRING" id="1121298.SAMN05444401_0807"/>
<evidence type="ECO:0000313" key="2">
    <source>
        <dbReference type="EMBL" id="SHI49185.1"/>
    </source>
</evidence>
<dbReference type="Proteomes" id="UP000184080">
    <property type="component" value="Unassembled WGS sequence"/>
</dbReference>
<gene>
    <name evidence="2" type="ORF">SAMN05444401_0807</name>
</gene>
<evidence type="ECO:0000313" key="3">
    <source>
        <dbReference type="Proteomes" id="UP000184080"/>
    </source>
</evidence>
<dbReference type="Pfam" id="PF06983">
    <property type="entry name" value="3-dmu-9_3-mt"/>
    <property type="match status" value="1"/>
</dbReference>
<dbReference type="SUPFAM" id="SSF54593">
    <property type="entry name" value="Glyoxalase/Bleomycin resistance protein/Dihydroxybiphenyl dioxygenase"/>
    <property type="match status" value="1"/>
</dbReference>
<protein>
    <submittedName>
        <fullName evidence="2">PhnB protein</fullName>
    </submittedName>
</protein>
<accession>A0A1M6BKD7</accession>
<dbReference type="RefSeq" id="WP_073003903.1">
    <property type="nucleotide sequence ID" value="NZ_FQZO01000001.1"/>
</dbReference>
<dbReference type="InterPro" id="IPR029068">
    <property type="entry name" value="Glyas_Bleomycin-R_OHBP_Dase"/>
</dbReference>
<dbReference type="PANTHER" id="PTHR33990">
    <property type="entry name" value="PROTEIN YJDN-RELATED"/>
    <property type="match status" value="1"/>
</dbReference>
<keyword evidence="3" id="KW-1185">Reference proteome</keyword>
<name>A0A1M6BKD7_9CLOT</name>
<evidence type="ECO:0000259" key="1">
    <source>
        <dbReference type="Pfam" id="PF06983"/>
    </source>
</evidence>
<dbReference type="OrthoDB" id="9795306at2"/>
<reference evidence="2 3" key="1">
    <citation type="submission" date="2016-11" db="EMBL/GenBank/DDBJ databases">
        <authorList>
            <person name="Jaros S."/>
            <person name="Januszkiewicz K."/>
            <person name="Wedrychowicz H."/>
        </authorList>
    </citation>
    <scope>NUCLEOTIDE SEQUENCE [LARGE SCALE GENOMIC DNA]</scope>
    <source>
        <strain evidence="2 3">DSM 21864</strain>
    </source>
</reference>
<dbReference type="AlphaFoldDB" id="A0A1M6BKD7"/>
<dbReference type="EMBL" id="FQZO01000001">
    <property type="protein sequence ID" value="SHI49185.1"/>
    <property type="molecule type" value="Genomic_DNA"/>
</dbReference>
<dbReference type="PANTHER" id="PTHR33990:SF1">
    <property type="entry name" value="PROTEIN YJDN"/>
    <property type="match status" value="1"/>
</dbReference>
<dbReference type="InterPro" id="IPR028973">
    <property type="entry name" value="PhnB-like"/>
</dbReference>
<dbReference type="Gene3D" id="3.10.180.10">
    <property type="entry name" value="2,3-Dihydroxybiphenyl 1,2-Dioxygenase, domain 1"/>
    <property type="match status" value="1"/>
</dbReference>
<proteinExistence type="predicted"/>
<feature type="domain" description="PhnB-like" evidence="1">
    <location>
        <begin position="4"/>
        <end position="133"/>
    </location>
</feature>
<sequence length="138" mass="15466">MSVKTYINFNGNCSEAVNFYAEVFGSEKPQVMLFGDMPSKEGTPLTEKEKNLVLHAEVKIKDSSIMFSDILPGMSLVVGNNISLVINSSDIDEIKVIFNKLKVGGTVVMELQETFWSKCYGFVIDKFGIGWQFSYENK</sequence>